<proteinExistence type="predicted"/>
<comment type="caution">
    <text evidence="2">The sequence shown here is derived from an EMBL/GenBank/DDBJ whole genome shotgun (WGS) entry which is preliminary data.</text>
</comment>
<reference evidence="2 3" key="1">
    <citation type="journal article" date="2015" name="Genome Biol. Evol.">
        <title>Characterization of Three Mycobacterium spp. with Potential Use in Bioremediation by Genome Sequencing and Comparative Genomics.</title>
        <authorList>
            <person name="Das S."/>
            <person name="Pettersson B.M."/>
            <person name="Behra P.R."/>
            <person name="Ramesh M."/>
            <person name="Dasgupta S."/>
            <person name="Bhattacharya A."/>
            <person name="Kirsebom L.A."/>
        </authorList>
    </citation>
    <scope>NUCLEOTIDE SEQUENCE [LARGE SCALE GENOMIC DNA]</scope>
    <source>
        <strain evidence="2 3">DSM 44219</strain>
    </source>
</reference>
<dbReference type="AlphaFoldDB" id="A0A0J6VNU0"/>
<gene>
    <name evidence="2" type="ORF">MCHUDSM44219_05295</name>
</gene>
<feature type="compositionally biased region" description="Basic and acidic residues" evidence="1">
    <location>
        <begin position="203"/>
        <end position="220"/>
    </location>
</feature>
<feature type="compositionally biased region" description="Basic residues" evidence="1">
    <location>
        <begin position="25"/>
        <end position="35"/>
    </location>
</feature>
<evidence type="ECO:0000313" key="2">
    <source>
        <dbReference type="EMBL" id="KMO71128.1"/>
    </source>
</evidence>
<name>A0A0J6VNU0_MYCCU</name>
<dbReference type="EMBL" id="JYNX01000081">
    <property type="protein sequence ID" value="KMO71128.1"/>
    <property type="molecule type" value="Genomic_DNA"/>
</dbReference>
<dbReference type="Proteomes" id="UP000036176">
    <property type="component" value="Unassembled WGS sequence"/>
</dbReference>
<organism evidence="2 3">
    <name type="scientific">Mycolicibacterium chubuense</name>
    <name type="common">Mycobacterium chubuense</name>
    <dbReference type="NCBI Taxonomy" id="1800"/>
    <lineage>
        <taxon>Bacteria</taxon>
        <taxon>Bacillati</taxon>
        <taxon>Actinomycetota</taxon>
        <taxon>Actinomycetes</taxon>
        <taxon>Mycobacteriales</taxon>
        <taxon>Mycobacteriaceae</taxon>
        <taxon>Mycolicibacterium</taxon>
    </lineage>
</organism>
<sequence length="243" mass="26362">MLEPSQFGGRDIERRLGRGDDRRPKSFRKSLRNNRNRCSTADGGDCGDVGDRHVGALQRVVDRREQPAQRVGEQVLELRTGDADVRAEAGQLGRDHGGGLLGEPFLGLTALLTQPRQRADRRGARRIGVVGVGDAGQHMVEQGLVDRVPGEVGIAHGLAHEIQIRARVGERDAGAAAAQIDQHHHPLIGQAGRRLQCRQSGRRIGDQRGGHAVGREDRARAQRAPQRPDGAGSPVRGHGDRDR</sequence>
<feature type="compositionally biased region" description="Basic and acidic residues" evidence="1">
    <location>
        <begin position="10"/>
        <end position="24"/>
    </location>
</feature>
<feature type="region of interest" description="Disordered" evidence="1">
    <location>
        <begin position="1"/>
        <end position="49"/>
    </location>
</feature>
<feature type="region of interest" description="Disordered" evidence="1">
    <location>
        <begin position="175"/>
        <end position="243"/>
    </location>
</feature>
<evidence type="ECO:0000256" key="1">
    <source>
        <dbReference type="SAM" id="MobiDB-lite"/>
    </source>
</evidence>
<protein>
    <submittedName>
        <fullName evidence="2">NAD-specific glutamate dehydrogenase</fullName>
    </submittedName>
</protein>
<accession>A0A0J6VNU0</accession>
<keyword evidence="3" id="KW-1185">Reference proteome</keyword>
<evidence type="ECO:0000313" key="3">
    <source>
        <dbReference type="Proteomes" id="UP000036176"/>
    </source>
</evidence>